<reference evidence="1" key="1">
    <citation type="submission" date="2020-08" db="EMBL/GenBank/DDBJ databases">
        <title>Genome public.</title>
        <authorList>
            <person name="Liu C."/>
            <person name="Sun Q."/>
        </authorList>
    </citation>
    <scope>NUCLEOTIDE SEQUENCE</scope>
    <source>
        <strain evidence="1">NSJ-63</strain>
    </source>
</reference>
<evidence type="ECO:0000313" key="1">
    <source>
        <dbReference type="EMBL" id="MBC8537999.1"/>
    </source>
</evidence>
<dbReference type="AlphaFoldDB" id="A0A926DHR5"/>
<gene>
    <name evidence="1" type="ORF">H8693_03525</name>
</gene>
<keyword evidence="2" id="KW-1185">Reference proteome</keyword>
<evidence type="ECO:0000313" key="2">
    <source>
        <dbReference type="Proteomes" id="UP000617951"/>
    </source>
</evidence>
<proteinExistence type="predicted"/>
<comment type="caution">
    <text evidence="1">The sequence shown here is derived from an EMBL/GenBank/DDBJ whole genome shotgun (WGS) entry which is preliminary data.</text>
</comment>
<sequence>MKTIKLTADLKVSQNINLQSETGDIAMKKKFNKMGGDCLFDRTNHIDMQNEAALLGGREARRFFIAGAQKSTIERCSLGILEEMFRVIEKAPVLSNKGFGADKRT</sequence>
<dbReference type="Proteomes" id="UP000617951">
    <property type="component" value="Unassembled WGS sequence"/>
</dbReference>
<dbReference type="RefSeq" id="WP_249279801.1">
    <property type="nucleotide sequence ID" value="NZ_JACRSS010000001.1"/>
</dbReference>
<accession>A0A926DHR5</accession>
<name>A0A926DHR5_9FIRM</name>
<organism evidence="1 2">
    <name type="scientific">Guopingia tenuis</name>
    <dbReference type="NCBI Taxonomy" id="2763656"/>
    <lineage>
        <taxon>Bacteria</taxon>
        <taxon>Bacillati</taxon>
        <taxon>Bacillota</taxon>
        <taxon>Clostridia</taxon>
        <taxon>Christensenellales</taxon>
        <taxon>Christensenellaceae</taxon>
        <taxon>Guopingia</taxon>
    </lineage>
</organism>
<protein>
    <submittedName>
        <fullName evidence="1">Uncharacterized protein</fullName>
    </submittedName>
</protein>
<dbReference type="EMBL" id="JACRSS010000001">
    <property type="protein sequence ID" value="MBC8537999.1"/>
    <property type="molecule type" value="Genomic_DNA"/>
</dbReference>